<dbReference type="PANTHER" id="PTHR24416:SF631">
    <property type="entry name" value="SERINE_THREONINE_TYROSINE KINASE 1"/>
    <property type="match status" value="1"/>
</dbReference>
<dbReference type="PANTHER" id="PTHR24416">
    <property type="entry name" value="TYROSINE-PROTEIN KINASE RECEPTOR"/>
    <property type="match status" value="1"/>
</dbReference>
<dbReference type="Pfam" id="PF07714">
    <property type="entry name" value="PK_Tyr_Ser-Thr"/>
    <property type="match status" value="1"/>
</dbReference>
<keyword evidence="3" id="KW-0067">ATP-binding</keyword>
<evidence type="ECO:0000256" key="2">
    <source>
        <dbReference type="ARBA" id="ARBA00022741"/>
    </source>
</evidence>
<dbReference type="Proteomes" id="UP000694701">
    <property type="component" value="Unplaced"/>
</dbReference>
<dbReference type="GO" id="GO:0004714">
    <property type="term" value="F:transmembrane receptor protein tyrosine kinase activity"/>
    <property type="evidence" value="ECO:0007669"/>
    <property type="project" value="TreeGrafter"/>
</dbReference>
<dbReference type="PROSITE" id="PS00109">
    <property type="entry name" value="PROTEIN_KINASE_TYR"/>
    <property type="match status" value="1"/>
</dbReference>
<feature type="domain" description="Protein kinase" evidence="5">
    <location>
        <begin position="99"/>
        <end position="350"/>
    </location>
</feature>
<organism evidence="6 7">
    <name type="scientific">Cyprinus carpio</name>
    <name type="common">Common carp</name>
    <dbReference type="NCBI Taxonomy" id="7962"/>
    <lineage>
        <taxon>Eukaryota</taxon>
        <taxon>Metazoa</taxon>
        <taxon>Chordata</taxon>
        <taxon>Craniata</taxon>
        <taxon>Vertebrata</taxon>
        <taxon>Euteleostomi</taxon>
        <taxon>Actinopterygii</taxon>
        <taxon>Neopterygii</taxon>
        <taxon>Teleostei</taxon>
        <taxon>Ostariophysi</taxon>
        <taxon>Cypriniformes</taxon>
        <taxon>Cyprinidae</taxon>
        <taxon>Cyprininae</taxon>
        <taxon>Cyprinus</taxon>
    </lineage>
</organism>
<dbReference type="GO" id="GO:0043235">
    <property type="term" value="C:receptor complex"/>
    <property type="evidence" value="ECO:0007669"/>
    <property type="project" value="TreeGrafter"/>
</dbReference>
<dbReference type="InterPro" id="IPR008266">
    <property type="entry name" value="Tyr_kinase_AS"/>
</dbReference>
<dbReference type="GO" id="GO:0005524">
    <property type="term" value="F:ATP binding"/>
    <property type="evidence" value="ECO:0007669"/>
    <property type="project" value="UniProtKB-KW"/>
</dbReference>
<evidence type="ECO:0000259" key="5">
    <source>
        <dbReference type="PROSITE" id="PS50011"/>
    </source>
</evidence>
<dbReference type="GO" id="GO:0005886">
    <property type="term" value="C:plasma membrane"/>
    <property type="evidence" value="ECO:0007669"/>
    <property type="project" value="TreeGrafter"/>
</dbReference>
<protein>
    <submittedName>
        <fullName evidence="6">Si:ch73-206d17.1</fullName>
    </submittedName>
</protein>
<accession>A0A8C2DIC6</accession>
<keyword evidence="4" id="KW-0812">Transmembrane</keyword>
<dbReference type="InterPro" id="IPR011009">
    <property type="entry name" value="Kinase-like_dom_sf"/>
</dbReference>
<dbReference type="Ensembl" id="ENSCCRT00020029916.1">
    <property type="protein sequence ID" value="ENSCCRP00020027293.1"/>
    <property type="gene ID" value="ENSCCRG00020012529.1"/>
</dbReference>
<dbReference type="GO" id="GO:0007169">
    <property type="term" value="P:cell surface receptor protein tyrosine kinase signaling pathway"/>
    <property type="evidence" value="ECO:0007669"/>
    <property type="project" value="TreeGrafter"/>
</dbReference>
<dbReference type="Gene3D" id="3.30.200.20">
    <property type="entry name" value="Phosphorylase Kinase, domain 1"/>
    <property type="match status" value="1"/>
</dbReference>
<feature type="transmembrane region" description="Helical" evidence="4">
    <location>
        <begin position="25"/>
        <end position="50"/>
    </location>
</feature>
<evidence type="ECO:0000313" key="7">
    <source>
        <dbReference type="Proteomes" id="UP000694701"/>
    </source>
</evidence>
<sequence>MALQAQCNSSSSSDPISYEEGSGPLAVIIIPSLLALSTLIVVSQIIWSFITKRSSAQINTGSSSNVNEGEPVPLDTGFGDMRPAQDALDPWEMPAQCTLEGVELLQMGRYGPICMGQLKQDSTSTAVVIKTLKEGSNKPEATEFVDFVLFHVAVSKHENIVKMLYCQTCRMPMYLVLEASVPGNLLHFLWSLREDRCGASDNLQMFSERSVYLVAKQVAAGLDYLHSYHRIIHGDVAARNMLISSGLSVKVSGLDLAFKSRQSRTVDKEQEANVPVKWKAPERMMRLPLTDRSDVWSFGILLYEMITLGRISFFFFFFFFAAKHFSPLPNEKTRKLWSPIVSFIFYITSK</sequence>
<evidence type="ECO:0000313" key="6">
    <source>
        <dbReference type="Ensembl" id="ENSCCRP00020027293.1"/>
    </source>
</evidence>
<dbReference type="SUPFAM" id="SSF56112">
    <property type="entry name" value="Protein kinase-like (PK-like)"/>
    <property type="match status" value="1"/>
</dbReference>
<reference evidence="6" key="1">
    <citation type="submission" date="2025-08" db="UniProtKB">
        <authorList>
            <consortium name="Ensembl"/>
        </authorList>
    </citation>
    <scope>IDENTIFICATION</scope>
</reference>
<dbReference type="InterPro" id="IPR050122">
    <property type="entry name" value="RTK"/>
</dbReference>
<dbReference type="Gene3D" id="1.10.510.10">
    <property type="entry name" value="Transferase(Phosphotransferase) domain 1"/>
    <property type="match status" value="1"/>
</dbReference>
<evidence type="ECO:0000256" key="3">
    <source>
        <dbReference type="ARBA" id="ARBA00022840"/>
    </source>
</evidence>
<dbReference type="PROSITE" id="PS50011">
    <property type="entry name" value="PROTEIN_KINASE_DOM"/>
    <property type="match status" value="1"/>
</dbReference>
<name>A0A8C2DIC6_CYPCA</name>
<dbReference type="PRINTS" id="PR00109">
    <property type="entry name" value="TYRKINASE"/>
</dbReference>
<dbReference type="GO" id="GO:0012505">
    <property type="term" value="C:endomembrane system"/>
    <property type="evidence" value="ECO:0007669"/>
    <property type="project" value="UniProtKB-SubCell"/>
</dbReference>
<dbReference type="AlphaFoldDB" id="A0A8C2DIC6"/>
<proteinExistence type="predicted"/>
<keyword evidence="4" id="KW-0472">Membrane</keyword>
<dbReference type="InterPro" id="IPR000719">
    <property type="entry name" value="Prot_kinase_dom"/>
</dbReference>
<dbReference type="InterPro" id="IPR001245">
    <property type="entry name" value="Ser-Thr/Tyr_kinase_cat_dom"/>
</dbReference>
<evidence type="ECO:0000256" key="4">
    <source>
        <dbReference type="SAM" id="Phobius"/>
    </source>
</evidence>
<comment type="subcellular location">
    <subcellularLocation>
        <location evidence="1">Endomembrane system</location>
    </subcellularLocation>
</comment>
<feature type="transmembrane region" description="Helical" evidence="4">
    <location>
        <begin position="295"/>
        <end position="322"/>
    </location>
</feature>
<keyword evidence="2" id="KW-0547">Nucleotide-binding</keyword>
<evidence type="ECO:0000256" key="1">
    <source>
        <dbReference type="ARBA" id="ARBA00004308"/>
    </source>
</evidence>
<keyword evidence="4" id="KW-1133">Transmembrane helix</keyword>